<dbReference type="EMBL" id="LAZR01023249">
    <property type="protein sequence ID" value="KKL79155.1"/>
    <property type="molecule type" value="Genomic_DNA"/>
</dbReference>
<sequence>MRTFLRLQFFAVIAVVLLSGCSQSLNAPVEYYQFEQTIKPMQRTSTDTSAQLRVSTVSLRGALNNRGIAMKLDNNQVNAANYHLWSEAPDQMLTASAHQVLFTALDDWMVVTGLPVITAKDQQSYYELEYELHHFNGDSQGNADISGLWRLYYTSFEKGRSLTAIHYFSEVNPLIADDYEGLVASLELNWQNINKQVAATLSALSHE</sequence>
<dbReference type="Gene3D" id="3.40.50.10610">
    <property type="entry name" value="ABC-type transport auxiliary lipoprotein component"/>
    <property type="match status" value="1"/>
</dbReference>
<dbReference type="InterPro" id="IPR005586">
    <property type="entry name" value="ABC_trans_aux"/>
</dbReference>
<name>A0A0F9HBS8_9ZZZZ</name>
<gene>
    <name evidence="2" type="ORF">LCGC14_2017640</name>
</gene>
<dbReference type="PROSITE" id="PS51257">
    <property type="entry name" value="PROKAR_LIPOPROTEIN"/>
    <property type="match status" value="1"/>
</dbReference>
<reference evidence="2" key="1">
    <citation type="journal article" date="2015" name="Nature">
        <title>Complex archaea that bridge the gap between prokaryotes and eukaryotes.</title>
        <authorList>
            <person name="Spang A."/>
            <person name="Saw J.H."/>
            <person name="Jorgensen S.L."/>
            <person name="Zaremba-Niedzwiedzka K."/>
            <person name="Martijn J."/>
            <person name="Lind A.E."/>
            <person name="van Eijk R."/>
            <person name="Schleper C."/>
            <person name="Guy L."/>
            <person name="Ettema T.J."/>
        </authorList>
    </citation>
    <scope>NUCLEOTIDE SEQUENCE</scope>
</reference>
<feature type="domain" description="ABC-type transport auxiliary lipoprotein component" evidence="1">
    <location>
        <begin position="32"/>
        <end position="198"/>
    </location>
</feature>
<proteinExistence type="predicted"/>
<evidence type="ECO:0000313" key="2">
    <source>
        <dbReference type="EMBL" id="KKL79155.1"/>
    </source>
</evidence>
<organism evidence="2">
    <name type="scientific">marine sediment metagenome</name>
    <dbReference type="NCBI Taxonomy" id="412755"/>
    <lineage>
        <taxon>unclassified sequences</taxon>
        <taxon>metagenomes</taxon>
        <taxon>ecological metagenomes</taxon>
    </lineage>
</organism>
<accession>A0A0F9HBS8</accession>
<dbReference type="SUPFAM" id="SSF159594">
    <property type="entry name" value="XCC0632-like"/>
    <property type="match status" value="1"/>
</dbReference>
<protein>
    <recommendedName>
        <fullName evidence="1">ABC-type transport auxiliary lipoprotein component domain-containing protein</fullName>
    </recommendedName>
</protein>
<dbReference type="Pfam" id="PF03886">
    <property type="entry name" value="ABC_trans_aux"/>
    <property type="match status" value="1"/>
</dbReference>
<comment type="caution">
    <text evidence="2">The sequence shown here is derived from an EMBL/GenBank/DDBJ whole genome shotgun (WGS) entry which is preliminary data.</text>
</comment>
<dbReference type="AlphaFoldDB" id="A0A0F9HBS8"/>
<evidence type="ECO:0000259" key="1">
    <source>
        <dbReference type="Pfam" id="PF03886"/>
    </source>
</evidence>